<keyword evidence="15" id="KW-1185">Reference proteome</keyword>
<dbReference type="Gene3D" id="3.30.565.10">
    <property type="entry name" value="Histidine kinase-like ATPase, C-terminal domain"/>
    <property type="match status" value="1"/>
</dbReference>
<evidence type="ECO:0000256" key="7">
    <source>
        <dbReference type="ARBA" id="ARBA00022777"/>
    </source>
</evidence>
<keyword evidence="8 11" id="KW-1133">Transmembrane helix</keyword>
<proteinExistence type="predicted"/>
<organism evidence="14 15">
    <name type="scientific">Novosphingobium mangrovi</name>
    <name type="common">ex Hu et al. 2023</name>
    <dbReference type="NCBI Taxonomy" id="2930094"/>
    <lineage>
        <taxon>Bacteria</taxon>
        <taxon>Pseudomonadati</taxon>
        <taxon>Pseudomonadota</taxon>
        <taxon>Alphaproteobacteria</taxon>
        <taxon>Sphingomonadales</taxon>
        <taxon>Sphingomonadaceae</taxon>
        <taxon>Novosphingobium</taxon>
    </lineage>
</organism>
<accession>A0ABT0ABR9</accession>
<dbReference type="Pfam" id="PF02518">
    <property type="entry name" value="HATPase_c"/>
    <property type="match status" value="1"/>
</dbReference>
<evidence type="ECO:0000256" key="6">
    <source>
        <dbReference type="ARBA" id="ARBA00022692"/>
    </source>
</evidence>
<dbReference type="InterPro" id="IPR050428">
    <property type="entry name" value="TCS_sensor_his_kinase"/>
</dbReference>
<dbReference type="InterPro" id="IPR003594">
    <property type="entry name" value="HATPase_dom"/>
</dbReference>
<evidence type="ECO:0000256" key="3">
    <source>
        <dbReference type="ARBA" id="ARBA00012438"/>
    </source>
</evidence>
<evidence type="ECO:0000259" key="13">
    <source>
        <dbReference type="PROSITE" id="PS50885"/>
    </source>
</evidence>
<evidence type="ECO:0000256" key="9">
    <source>
        <dbReference type="ARBA" id="ARBA00023012"/>
    </source>
</evidence>
<dbReference type="EMBL" id="JALHAT010000010">
    <property type="protein sequence ID" value="MCJ1960645.1"/>
    <property type="molecule type" value="Genomic_DNA"/>
</dbReference>
<evidence type="ECO:0000256" key="5">
    <source>
        <dbReference type="ARBA" id="ARBA00022679"/>
    </source>
</evidence>
<evidence type="ECO:0000313" key="14">
    <source>
        <dbReference type="EMBL" id="MCJ1960645.1"/>
    </source>
</evidence>
<keyword evidence="10 11" id="KW-0472">Membrane</keyword>
<protein>
    <recommendedName>
        <fullName evidence="3">histidine kinase</fullName>
        <ecNumber evidence="3">2.7.13.3</ecNumber>
    </recommendedName>
</protein>
<dbReference type="InterPro" id="IPR036890">
    <property type="entry name" value="HATPase_C_sf"/>
</dbReference>
<reference evidence="14" key="1">
    <citation type="submission" date="2022-03" db="EMBL/GenBank/DDBJ databases">
        <title>Identification of a novel bacterium isolated from mangrove sediments.</title>
        <authorList>
            <person name="Pan X."/>
        </authorList>
    </citation>
    <scope>NUCLEOTIDE SEQUENCE</scope>
    <source>
        <strain evidence="14">B2637</strain>
    </source>
</reference>
<comment type="catalytic activity">
    <reaction evidence="1">
        <text>ATP + protein L-histidine = ADP + protein N-phospho-L-histidine.</text>
        <dbReference type="EC" id="2.7.13.3"/>
    </reaction>
</comment>
<dbReference type="EC" id="2.7.13.3" evidence="3"/>
<dbReference type="InterPro" id="IPR004358">
    <property type="entry name" value="Sig_transdc_His_kin-like_C"/>
</dbReference>
<feature type="transmembrane region" description="Helical" evidence="11">
    <location>
        <begin position="182"/>
        <end position="201"/>
    </location>
</feature>
<dbReference type="InterPro" id="IPR005467">
    <property type="entry name" value="His_kinase_dom"/>
</dbReference>
<dbReference type="PROSITE" id="PS50885">
    <property type="entry name" value="HAMP"/>
    <property type="match status" value="1"/>
</dbReference>
<dbReference type="PANTHER" id="PTHR45436">
    <property type="entry name" value="SENSOR HISTIDINE KINASE YKOH"/>
    <property type="match status" value="1"/>
</dbReference>
<name>A0ABT0ABR9_9SPHN</name>
<evidence type="ECO:0000256" key="11">
    <source>
        <dbReference type="SAM" id="Phobius"/>
    </source>
</evidence>
<comment type="subcellular location">
    <subcellularLocation>
        <location evidence="2">Membrane</location>
    </subcellularLocation>
</comment>
<dbReference type="Gene3D" id="1.10.287.130">
    <property type="match status" value="1"/>
</dbReference>
<feature type="transmembrane region" description="Helical" evidence="11">
    <location>
        <begin position="27"/>
        <end position="46"/>
    </location>
</feature>
<sequence>MSHSAACNTAHTPKRGRWNWRSLRVRLLLASLAWIALGIAGIWYSATRLFAKHVEQNYHDELQVHVRELGRLVRVEPDGTIRLDRPLSDPRFAVPDGGFYWQVSIDGYPPLRSASLTHGELDTSIAHDSSIHHHVESGPTGPTITYGFVRKAKGLGDVHYVIATDERILDDIIARFDHELRLWLGLLAALLGTTGVVYVAFGLRPLDRLGAASARLREGTAERLEGTYPTEIAPLVSDLNVFIEHSQGAVERARLEAGNLAHSLRTPLAVMTDEAERLSQDPATQAAGATLLEQSRIMVQQIEYQLARARATASARRPGTVSRIAKVLPPLVSAMQRLHRDTTFSVAMSEQTDLALPVDPVDLSELLAILLDNAGKWATRKVFVAVEQRGTATGSLLVVRILDDGPGLTPEQIAQAFEIGSRFNPAMAGSGLGLAIARDIAGAYGLKLALSTRGDAPSGLEARVEIPVPGDTD</sequence>
<evidence type="ECO:0000313" key="15">
    <source>
        <dbReference type="Proteomes" id="UP001162802"/>
    </source>
</evidence>
<feature type="domain" description="HAMP" evidence="13">
    <location>
        <begin position="200"/>
        <end position="251"/>
    </location>
</feature>
<feature type="domain" description="Histidine kinase" evidence="12">
    <location>
        <begin position="259"/>
        <end position="470"/>
    </location>
</feature>
<dbReference type="GO" id="GO:0016301">
    <property type="term" value="F:kinase activity"/>
    <property type="evidence" value="ECO:0007669"/>
    <property type="project" value="UniProtKB-KW"/>
</dbReference>
<comment type="caution">
    <text evidence="14">The sequence shown here is derived from an EMBL/GenBank/DDBJ whole genome shotgun (WGS) entry which is preliminary data.</text>
</comment>
<dbReference type="PANTHER" id="PTHR45436:SF5">
    <property type="entry name" value="SENSOR HISTIDINE KINASE TRCS"/>
    <property type="match status" value="1"/>
</dbReference>
<keyword evidence="7 14" id="KW-0418">Kinase</keyword>
<evidence type="ECO:0000256" key="1">
    <source>
        <dbReference type="ARBA" id="ARBA00000085"/>
    </source>
</evidence>
<evidence type="ECO:0000256" key="2">
    <source>
        <dbReference type="ARBA" id="ARBA00004370"/>
    </source>
</evidence>
<dbReference type="Proteomes" id="UP001162802">
    <property type="component" value="Unassembled WGS sequence"/>
</dbReference>
<keyword evidence="5" id="KW-0808">Transferase</keyword>
<dbReference type="SMART" id="SM00387">
    <property type="entry name" value="HATPase_c"/>
    <property type="match status" value="1"/>
</dbReference>
<dbReference type="PROSITE" id="PS50109">
    <property type="entry name" value="HIS_KIN"/>
    <property type="match status" value="1"/>
</dbReference>
<keyword evidence="9" id="KW-0902">Two-component regulatory system</keyword>
<evidence type="ECO:0000256" key="8">
    <source>
        <dbReference type="ARBA" id="ARBA00022989"/>
    </source>
</evidence>
<keyword evidence="6 11" id="KW-0812">Transmembrane</keyword>
<evidence type="ECO:0000256" key="10">
    <source>
        <dbReference type="ARBA" id="ARBA00023136"/>
    </source>
</evidence>
<dbReference type="SUPFAM" id="SSF55874">
    <property type="entry name" value="ATPase domain of HSP90 chaperone/DNA topoisomerase II/histidine kinase"/>
    <property type="match status" value="1"/>
</dbReference>
<dbReference type="InterPro" id="IPR003660">
    <property type="entry name" value="HAMP_dom"/>
</dbReference>
<dbReference type="PRINTS" id="PR00344">
    <property type="entry name" value="BCTRLSENSOR"/>
</dbReference>
<keyword evidence="4" id="KW-0597">Phosphoprotein</keyword>
<dbReference type="RefSeq" id="WP_243798979.1">
    <property type="nucleotide sequence ID" value="NZ_JALHAT010000010.1"/>
</dbReference>
<evidence type="ECO:0000259" key="12">
    <source>
        <dbReference type="PROSITE" id="PS50109"/>
    </source>
</evidence>
<gene>
    <name evidence="14" type="ORF">MTR65_08140</name>
</gene>
<evidence type="ECO:0000256" key="4">
    <source>
        <dbReference type="ARBA" id="ARBA00022553"/>
    </source>
</evidence>